<keyword evidence="1" id="KW-0805">Transcription regulation</keyword>
<gene>
    <name evidence="7" type="ORF">FD02_GL001056</name>
</gene>
<dbReference type="Proteomes" id="UP000051804">
    <property type="component" value="Unassembled WGS sequence"/>
</dbReference>
<dbReference type="Pfam" id="PF22381">
    <property type="entry name" value="Staph_reg_Sar_Rot"/>
    <property type="match status" value="1"/>
</dbReference>
<dbReference type="PANTHER" id="PTHR33164:SF57">
    <property type="entry name" value="MARR-FAMILY TRANSCRIPTIONAL REGULATOR"/>
    <property type="match status" value="1"/>
</dbReference>
<keyword evidence="2" id="KW-0843">Virulence</keyword>
<evidence type="ECO:0000313" key="7">
    <source>
        <dbReference type="EMBL" id="KRK73200.1"/>
    </source>
</evidence>
<evidence type="ECO:0000259" key="6">
    <source>
        <dbReference type="PROSITE" id="PS50995"/>
    </source>
</evidence>
<dbReference type="GO" id="GO:0003700">
    <property type="term" value="F:DNA-binding transcription factor activity"/>
    <property type="evidence" value="ECO:0007669"/>
    <property type="project" value="InterPro"/>
</dbReference>
<dbReference type="SUPFAM" id="SSF46785">
    <property type="entry name" value="Winged helix' DNA-binding domain"/>
    <property type="match status" value="1"/>
</dbReference>
<evidence type="ECO:0000256" key="3">
    <source>
        <dbReference type="ARBA" id="ARBA00023125"/>
    </source>
</evidence>
<dbReference type="InterPro" id="IPR000835">
    <property type="entry name" value="HTH_MarR-typ"/>
</dbReference>
<dbReference type="Gene3D" id="1.10.10.10">
    <property type="entry name" value="Winged helix-like DNA-binding domain superfamily/Winged helix DNA-binding domain"/>
    <property type="match status" value="1"/>
</dbReference>
<feature type="domain" description="HTH marR-type" evidence="6">
    <location>
        <begin position="7"/>
        <end position="139"/>
    </location>
</feature>
<dbReference type="AlphaFoldDB" id="A0A0R1JP23"/>
<evidence type="ECO:0000256" key="1">
    <source>
        <dbReference type="ARBA" id="ARBA00023015"/>
    </source>
</evidence>
<evidence type="ECO:0000313" key="8">
    <source>
        <dbReference type="Proteomes" id="UP000051804"/>
    </source>
</evidence>
<proteinExistence type="predicted"/>
<dbReference type="STRING" id="1291734.FD02_GL001056"/>
<dbReference type="PROSITE" id="PS01117">
    <property type="entry name" value="HTH_MARR_1"/>
    <property type="match status" value="1"/>
</dbReference>
<dbReference type="GO" id="GO:0003677">
    <property type="term" value="F:DNA binding"/>
    <property type="evidence" value="ECO:0007669"/>
    <property type="project" value="UniProtKB-KW"/>
</dbReference>
<evidence type="ECO:0000256" key="4">
    <source>
        <dbReference type="ARBA" id="ARBA00023163"/>
    </source>
</evidence>
<dbReference type="InterPro" id="IPR039422">
    <property type="entry name" value="MarR/SlyA-like"/>
</dbReference>
<dbReference type="RefSeq" id="WP_056950380.1">
    <property type="nucleotide sequence ID" value="NZ_AZDJ01000013.1"/>
</dbReference>
<dbReference type="SMART" id="SM00347">
    <property type="entry name" value="HTH_MARR"/>
    <property type="match status" value="1"/>
</dbReference>
<dbReference type="PANTHER" id="PTHR33164">
    <property type="entry name" value="TRANSCRIPTIONAL REGULATOR, MARR FAMILY"/>
    <property type="match status" value="1"/>
</dbReference>
<keyword evidence="8" id="KW-1185">Reference proteome</keyword>
<organism evidence="7 8">
    <name type="scientific">Lacticaseibacillus nasuensis JCM 17158</name>
    <dbReference type="NCBI Taxonomy" id="1291734"/>
    <lineage>
        <taxon>Bacteria</taxon>
        <taxon>Bacillati</taxon>
        <taxon>Bacillota</taxon>
        <taxon>Bacilli</taxon>
        <taxon>Lactobacillales</taxon>
        <taxon>Lactobacillaceae</taxon>
        <taxon>Lacticaseibacillus</taxon>
    </lineage>
</organism>
<dbReference type="OrthoDB" id="1903871at2"/>
<dbReference type="InterPro" id="IPR023187">
    <property type="entry name" value="Tscrpt_reg_MarR-type_CS"/>
</dbReference>
<dbReference type="EMBL" id="AZDJ01000013">
    <property type="protein sequence ID" value="KRK73200.1"/>
    <property type="molecule type" value="Genomic_DNA"/>
</dbReference>
<dbReference type="GO" id="GO:0006950">
    <property type="term" value="P:response to stress"/>
    <property type="evidence" value="ECO:0007669"/>
    <property type="project" value="TreeGrafter"/>
</dbReference>
<comment type="caution">
    <text evidence="7">The sequence shown here is derived from an EMBL/GenBank/DDBJ whole genome shotgun (WGS) entry which is preliminary data.</text>
</comment>
<reference evidence="7 8" key="1">
    <citation type="journal article" date="2015" name="Genome Announc.">
        <title>Expanding the biotechnology potential of lactobacilli through comparative genomics of 213 strains and associated genera.</title>
        <authorList>
            <person name="Sun Z."/>
            <person name="Harris H.M."/>
            <person name="McCann A."/>
            <person name="Guo C."/>
            <person name="Argimon S."/>
            <person name="Zhang W."/>
            <person name="Yang X."/>
            <person name="Jeffery I.B."/>
            <person name="Cooney J.C."/>
            <person name="Kagawa T.F."/>
            <person name="Liu W."/>
            <person name="Song Y."/>
            <person name="Salvetti E."/>
            <person name="Wrobel A."/>
            <person name="Rasinkangas P."/>
            <person name="Parkhill J."/>
            <person name="Rea M.C."/>
            <person name="O'Sullivan O."/>
            <person name="Ritari J."/>
            <person name="Douillard F.P."/>
            <person name="Paul Ross R."/>
            <person name="Yang R."/>
            <person name="Briner A.E."/>
            <person name="Felis G.E."/>
            <person name="de Vos W.M."/>
            <person name="Barrangou R."/>
            <person name="Klaenhammer T.R."/>
            <person name="Caufield P.W."/>
            <person name="Cui Y."/>
            <person name="Zhang H."/>
            <person name="O'Toole P.W."/>
        </authorList>
    </citation>
    <scope>NUCLEOTIDE SEQUENCE [LARGE SCALE GENOMIC DNA]</scope>
    <source>
        <strain evidence="7 8">JCM 17158</strain>
    </source>
</reference>
<keyword evidence="4" id="KW-0804">Transcription</keyword>
<accession>A0A0R1JP23</accession>
<evidence type="ECO:0000256" key="5">
    <source>
        <dbReference type="ARBA" id="ARBA00040307"/>
    </source>
</evidence>
<protein>
    <recommendedName>
        <fullName evidence="5">HTH-type transcriptional regulator MgrA</fullName>
    </recommendedName>
</protein>
<dbReference type="InterPro" id="IPR036390">
    <property type="entry name" value="WH_DNA-bd_sf"/>
</dbReference>
<keyword evidence="3" id="KW-0238">DNA-binding</keyword>
<dbReference type="PROSITE" id="PS50995">
    <property type="entry name" value="HTH_MARR_2"/>
    <property type="match status" value="1"/>
</dbReference>
<dbReference type="InterPro" id="IPR055166">
    <property type="entry name" value="Transc_reg_Sar_Rot_HTH"/>
</dbReference>
<dbReference type="PATRIC" id="fig|1291734.4.peg.1086"/>
<evidence type="ECO:0000256" key="2">
    <source>
        <dbReference type="ARBA" id="ARBA00023026"/>
    </source>
</evidence>
<name>A0A0R1JP23_9LACO</name>
<dbReference type="InterPro" id="IPR036388">
    <property type="entry name" value="WH-like_DNA-bd_sf"/>
</dbReference>
<sequence>MATADLLNEYIEVYFTAFKNVGDLVSEPMHQYHLSFEQFLIMRDVAAGHKVALSAIAEQRRVSRAAISRQIKTLLDRDYLVQERDTDDRRRQFLHLTPTGEQVTAKLNVAISERFGEWVDVLGEADARELLRIMRRVGESIIQR</sequence>